<dbReference type="AlphaFoldDB" id="A0A1H8APE3"/>
<name>A0A1H8APE3_9SPHI</name>
<sequence>MKKAIPNLFFLFLTAPILSPFVGGVTIYLSSVIILFDIPFILWAVNKFDKNKIIIVVGMSVLMALACFNVALFLKIQMLLLSVTYMFYCYEAGFFYLYQWCFINVLIALLQFTLIFIDPTLAYQIGPTNIASVLLGKFAGPTFTNFYAISLLPRVSGLSREGGFFASLLGTTFFVLINDPKIKSGKKKFYITFLIIGIIISLSKTTLILLIVPFILLFRRYLNMLQEYGVAIVYTIILIIFFNHLLLTSDFFTDVANNSMVHRFSGYALTPYASLIDFVRGISIYDLMERSRKGMEAMTLEFRDSGIKEFCGLPALYLGYGVQVFALFLIFTRYLNLKGIGIALIIILTTNVSPLTCDGFVVISWFFAFYISNNINKSANSTSLLPNVNIQ</sequence>
<feature type="transmembrane region" description="Helical" evidence="1">
    <location>
        <begin position="309"/>
        <end position="334"/>
    </location>
</feature>
<feature type="transmembrane region" description="Helical" evidence="1">
    <location>
        <begin position="189"/>
        <end position="216"/>
    </location>
</feature>
<dbReference type="Proteomes" id="UP000198942">
    <property type="component" value="Unassembled WGS sequence"/>
</dbReference>
<feature type="transmembrane region" description="Helical" evidence="1">
    <location>
        <begin position="53"/>
        <end position="74"/>
    </location>
</feature>
<feature type="transmembrane region" description="Helical" evidence="1">
    <location>
        <begin position="161"/>
        <end position="177"/>
    </location>
</feature>
<keyword evidence="1" id="KW-0812">Transmembrane</keyword>
<dbReference type="RefSeq" id="WP_091207329.1">
    <property type="nucleotide sequence ID" value="NZ_FOCL01000001.1"/>
</dbReference>
<keyword evidence="1" id="KW-0472">Membrane</keyword>
<dbReference type="OrthoDB" id="788359at2"/>
<dbReference type="EMBL" id="FOCL01000001">
    <property type="protein sequence ID" value="SEM71387.1"/>
    <property type="molecule type" value="Genomic_DNA"/>
</dbReference>
<reference evidence="3" key="1">
    <citation type="submission" date="2016-10" db="EMBL/GenBank/DDBJ databases">
        <authorList>
            <person name="Varghese N."/>
            <person name="Submissions S."/>
        </authorList>
    </citation>
    <scope>NUCLEOTIDE SEQUENCE [LARGE SCALE GENOMIC DNA]</scope>
    <source>
        <strain evidence="3">Gh-48</strain>
    </source>
</reference>
<evidence type="ECO:0000313" key="3">
    <source>
        <dbReference type="Proteomes" id="UP000198942"/>
    </source>
</evidence>
<feature type="transmembrane region" description="Helical" evidence="1">
    <location>
        <begin position="228"/>
        <end position="247"/>
    </location>
</feature>
<evidence type="ECO:0008006" key="4">
    <source>
        <dbReference type="Google" id="ProtNLM"/>
    </source>
</evidence>
<feature type="transmembrane region" description="Helical" evidence="1">
    <location>
        <begin position="129"/>
        <end position="149"/>
    </location>
</feature>
<evidence type="ECO:0000256" key="1">
    <source>
        <dbReference type="SAM" id="Phobius"/>
    </source>
</evidence>
<keyword evidence="1" id="KW-1133">Transmembrane helix</keyword>
<dbReference type="STRING" id="551995.SAMN05192574_101564"/>
<feature type="transmembrane region" description="Helical" evidence="1">
    <location>
        <begin position="340"/>
        <end position="371"/>
    </location>
</feature>
<accession>A0A1H8APE3</accession>
<feature type="transmembrane region" description="Helical" evidence="1">
    <location>
        <begin position="7"/>
        <end position="33"/>
    </location>
</feature>
<feature type="transmembrane region" description="Helical" evidence="1">
    <location>
        <begin position="267"/>
        <end position="288"/>
    </location>
</feature>
<evidence type="ECO:0000313" key="2">
    <source>
        <dbReference type="EMBL" id="SEM71387.1"/>
    </source>
</evidence>
<proteinExistence type="predicted"/>
<protein>
    <recommendedName>
        <fullName evidence="4">O-Antigen ligase</fullName>
    </recommendedName>
</protein>
<organism evidence="2 3">
    <name type="scientific">Mucilaginibacter gossypiicola</name>
    <dbReference type="NCBI Taxonomy" id="551995"/>
    <lineage>
        <taxon>Bacteria</taxon>
        <taxon>Pseudomonadati</taxon>
        <taxon>Bacteroidota</taxon>
        <taxon>Sphingobacteriia</taxon>
        <taxon>Sphingobacteriales</taxon>
        <taxon>Sphingobacteriaceae</taxon>
        <taxon>Mucilaginibacter</taxon>
    </lineage>
</organism>
<keyword evidence="3" id="KW-1185">Reference proteome</keyword>
<feature type="transmembrane region" description="Helical" evidence="1">
    <location>
        <begin position="95"/>
        <end position="117"/>
    </location>
</feature>
<gene>
    <name evidence="2" type="ORF">SAMN05192574_101564</name>
</gene>